<protein>
    <submittedName>
        <fullName evidence="1">Uncharacterized protein</fullName>
    </submittedName>
</protein>
<name>A0AAE1E0Q9_9GAST</name>
<evidence type="ECO:0000313" key="1">
    <source>
        <dbReference type="EMBL" id="KAK3789315.1"/>
    </source>
</evidence>
<comment type="caution">
    <text evidence="1">The sequence shown here is derived from an EMBL/GenBank/DDBJ whole genome shotgun (WGS) entry which is preliminary data.</text>
</comment>
<dbReference type="AlphaFoldDB" id="A0AAE1E0Q9"/>
<reference evidence="1" key="1">
    <citation type="journal article" date="2023" name="G3 (Bethesda)">
        <title>A reference genome for the long-term kleptoplast-retaining sea slug Elysia crispata morphotype clarki.</title>
        <authorList>
            <person name="Eastman K.E."/>
            <person name="Pendleton A.L."/>
            <person name="Shaikh M.A."/>
            <person name="Suttiyut T."/>
            <person name="Ogas R."/>
            <person name="Tomko P."/>
            <person name="Gavelis G."/>
            <person name="Widhalm J.R."/>
            <person name="Wisecaver J.H."/>
        </authorList>
    </citation>
    <scope>NUCLEOTIDE SEQUENCE</scope>
    <source>
        <strain evidence="1">ECLA1</strain>
    </source>
</reference>
<organism evidence="1 2">
    <name type="scientific">Elysia crispata</name>
    <name type="common">lettuce slug</name>
    <dbReference type="NCBI Taxonomy" id="231223"/>
    <lineage>
        <taxon>Eukaryota</taxon>
        <taxon>Metazoa</taxon>
        <taxon>Spiralia</taxon>
        <taxon>Lophotrochozoa</taxon>
        <taxon>Mollusca</taxon>
        <taxon>Gastropoda</taxon>
        <taxon>Heterobranchia</taxon>
        <taxon>Euthyneura</taxon>
        <taxon>Panpulmonata</taxon>
        <taxon>Sacoglossa</taxon>
        <taxon>Placobranchoidea</taxon>
        <taxon>Plakobranchidae</taxon>
        <taxon>Elysia</taxon>
    </lineage>
</organism>
<gene>
    <name evidence="1" type="ORF">RRG08_001705</name>
</gene>
<dbReference type="EMBL" id="JAWDGP010001678">
    <property type="protein sequence ID" value="KAK3789315.1"/>
    <property type="molecule type" value="Genomic_DNA"/>
</dbReference>
<accession>A0AAE1E0Q9</accession>
<keyword evidence="2" id="KW-1185">Reference proteome</keyword>
<sequence length="159" mass="18114">MFGRKFCVRLLNCVATAHSPESATSSENITDSGKNKTPIHCLDVVTLRPSKVYCITRSLAEVNNKGVLTLFLFDYACRSGAALRAFLQRFSPSSDGIDDSMNLWGDILKNELMCGDGWRQMVYDVDLHPDHRNSFHKADLLQEQSWWMQHRCQILLAFQ</sequence>
<proteinExistence type="predicted"/>
<evidence type="ECO:0000313" key="2">
    <source>
        <dbReference type="Proteomes" id="UP001283361"/>
    </source>
</evidence>
<dbReference type="Proteomes" id="UP001283361">
    <property type="component" value="Unassembled WGS sequence"/>
</dbReference>